<reference evidence="2 3" key="1">
    <citation type="submission" date="2018-12" db="EMBL/GenBank/DDBJ databases">
        <title>Croceicoccus ponticola sp. nov., a lipolytic bacterium isolated from seawater.</title>
        <authorList>
            <person name="Yoon J.-H."/>
        </authorList>
    </citation>
    <scope>NUCLEOTIDE SEQUENCE [LARGE SCALE GENOMIC DNA]</scope>
    <source>
        <strain evidence="2 3">GM-16</strain>
    </source>
</reference>
<dbReference type="SUPFAM" id="SSF54427">
    <property type="entry name" value="NTF2-like"/>
    <property type="match status" value="1"/>
</dbReference>
<keyword evidence="3" id="KW-1185">Reference proteome</keyword>
<dbReference type="Gene3D" id="3.10.450.50">
    <property type="match status" value="1"/>
</dbReference>
<organism evidence="2 3">
    <name type="scientific">Croceicoccus ponticola</name>
    <dbReference type="NCBI Taxonomy" id="2217664"/>
    <lineage>
        <taxon>Bacteria</taxon>
        <taxon>Pseudomonadati</taxon>
        <taxon>Pseudomonadota</taxon>
        <taxon>Alphaproteobacteria</taxon>
        <taxon>Sphingomonadales</taxon>
        <taxon>Erythrobacteraceae</taxon>
        <taxon>Croceicoccus</taxon>
    </lineage>
</organism>
<comment type="caution">
    <text evidence="2">The sequence shown here is derived from an EMBL/GenBank/DDBJ whole genome shotgun (WGS) entry which is preliminary data.</text>
</comment>
<sequence>MESDGMKPRISVSMEEHFALENALIDYLVAVDGLDDLDQMMDCFTEDAVLDLTGLNLGHYDGADAIRGFFAGVFETMELHMHTMSNFRVTEYSDNDARVYAYVNGMGRSRAGVDVQIYVYYDLRMRRTANGWKISHFYEAPKLLMSETVERAFAD</sequence>
<feature type="domain" description="SnoaL-like" evidence="1">
    <location>
        <begin position="18"/>
        <end position="137"/>
    </location>
</feature>
<dbReference type="Proteomes" id="UP000283003">
    <property type="component" value="Unassembled WGS sequence"/>
</dbReference>
<dbReference type="OrthoDB" id="7432584at2"/>
<evidence type="ECO:0000259" key="1">
    <source>
        <dbReference type="Pfam" id="PF13577"/>
    </source>
</evidence>
<gene>
    <name evidence="2" type="ORF">EKN06_14305</name>
</gene>
<accession>A0A437GUM7</accession>
<proteinExistence type="predicted"/>
<evidence type="ECO:0000313" key="3">
    <source>
        <dbReference type="Proteomes" id="UP000283003"/>
    </source>
</evidence>
<dbReference type="Pfam" id="PF13577">
    <property type="entry name" value="SnoaL_4"/>
    <property type="match status" value="1"/>
</dbReference>
<protein>
    <submittedName>
        <fullName evidence="2">Nuclear transport factor 2 family protein</fullName>
    </submittedName>
</protein>
<name>A0A437GUM7_9SPHN</name>
<dbReference type="AlphaFoldDB" id="A0A437GUM7"/>
<dbReference type="InterPro" id="IPR032710">
    <property type="entry name" value="NTF2-like_dom_sf"/>
</dbReference>
<evidence type="ECO:0000313" key="2">
    <source>
        <dbReference type="EMBL" id="RVQ65170.1"/>
    </source>
</evidence>
<dbReference type="EMBL" id="RXOL01000009">
    <property type="protein sequence ID" value="RVQ65170.1"/>
    <property type="molecule type" value="Genomic_DNA"/>
</dbReference>
<dbReference type="InterPro" id="IPR037401">
    <property type="entry name" value="SnoaL-like"/>
</dbReference>